<evidence type="ECO:0000313" key="8">
    <source>
        <dbReference type="Proteomes" id="UP000244005"/>
    </source>
</evidence>
<dbReference type="PANTHER" id="PTHR46035">
    <property type="entry name" value="TETRATRICOPEPTIDE REPEAT PROTEIN 4"/>
    <property type="match status" value="1"/>
</dbReference>
<dbReference type="InterPro" id="IPR019734">
    <property type="entry name" value="TPR_rpt"/>
</dbReference>
<dbReference type="PANTHER" id="PTHR46035:SF1">
    <property type="entry name" value="TETRATRICOPEPTIDE REPEAT PROTEIN 4"/>
    <property type="match status" value="1"/>
</dbReference>
<gene>
    <name evidence="7" type="ORF">MARPO_0012s0146</name>
</gene>
<dbReference type="Pfam" id="PF18972">
    <property type="entry name" value="Wheel"/>
    <property type="match status" value="1"/>
</dbReference>
<dbReference type="InterPro" id="IPR011990">
    <property type="entry name" value="TPR-like_helical_dom_sf"/>
</dbReference>
<evidence type="ECO:0000256" key="2">
    <source>
        <dbReference type="ARBA" id="ARBA00022803"/>
    </source>
</evidence>
<dbReference type="Gramene" id="Mp8g03560.1">
    <property type="protein sequence ID" value="Mp8g03560.1.cds"/>
    <property type="gene ID" value="Mp8g03560"/>
</dbReference>
<keyword evidence="2 4" id="KW-0802">TPR repeat</keyword>
<evidence type="ECO:0000256" key="5">
    <source>
        <dbReference type="SAM" id="Coils"/>
    </source>
</evidence>
<name>A0A2R6XJD1_MARPO</name>
<organism evidence="7 8">
    <name type="scientific">Marchantia polymorpha</name>
    <name type="common">Common liverwort</name>
    <name type="synonym">Marchantia aquatica</name>
    <dbReference type="NCBI Taxonomy" id="3197"/>
    <lineage>
        <taxon>Eukaryota</taxon>
        <taxon>Viridiplantae</taxon>
        <taxon>Streptophyta</taxon>
        <taxon>Embryophyta</taxon>
        <taxon>Marchantiophyta</taxon>
        <taxon>Marchantiopsida</taxon>
        <taxon>Marchantiidae</taxon>
        <taxon>Marchantiales</taxon>
        <taxon>Marchantiaceae</taxon>
        <taxon>Marchantia</taxon>
    </lineage>
</organism>
<dbReference type="SMART" id="SM00028">
    <property type="entry name" value="TPR"/>
    <property type="match status" value="3"/>
</dbReference>
<dbReference type="EMBL" id="KZ772684">
    <property type="protein sequence ID" value="PTQ46218.1"/>
    <property type="molecule type" value="Genomic_DNA"/>
</dbReference>
<keyword evidence="8" id="KW-1185">Reference proteome</keyword>
<feature type="domain" description="Cns1/TTC4 wheel" evidence="6">
    <location>
        <begin position="203"/>
        <end position="271"/>
    </location>
</feature>
<proteinExistence type="inferred from homology"/>
<dbReference type="Gene3D" id="1.25.40.10">
    <property type="entry name" value="Tetratricopeptide repeat domain"/>
    <property type="match status" value="1"/>
</dbReference>
<feature type="repeat" description="TPR" evidence="4">
    <location>
        <begin position="72"/>
        <end position="105"/>
    </location>
</feature>
<reference evidence="8" key="1">
    <citation type="journal article" date="2017" name="Cell">
        <title>Insights into land plant evolution garnered from the Marchantia polymorpha genome.</title>
        <authorList>
            <person name="Bowman J.L."/>
            <person name="Kohchi T."/>
            <person name="Yamato K.T."/>
            <person name="Jenkins J."/>
            <person name="Shu S."/>
            <person name="Ishizaki K."/>
            <person name="Yamaoka S."/>
            <person name="Nishihama R."/>
            <person name="Nakamura Y."/>
            <person name="Berger F."/>
            <person name="Adam C."/>
            <person name="Aki S.S."/>
            <person name="Althoff F."/>
            <person name="Araki T."/>
            <person name="Arteaga-Vazquez M.A."/>
            <person name="Balasubrmanian S."/>
            <person name="Barry K."/>
            <person name="Bauer D."/>
            <person name="Boehm C.R."/>
            <person name="Briginshaw L."/>
            <person name="Caballero-Perez J."/>
            <person name="Catarino B."/>
            <person name="Chen F."/>
            <person name="Chiyoda S."/>
            <person name="Chovatia M."/>
            <person name="Davies K.M."/>
            <person name="Delmans M."/>
            <person name="Demura T."/>
            <person name="Dierschke T."/>
            <person name="Dolan L."/>
            <person name="Dorantes-Acosta A.E."/>
            <person name="Eklund D.M."/>
            <person name="Florent S.N."/>
            <person name="Flores-Sandoval E."/>
            <person name="Fujiyama A."/>
            <person name="Fukuzawa H."/>
            <person name="Galik B."/>
            <person name="Grimanelli D."/>
            <person name="Grimwood J."/>
            <person name="Grossniklaus U."/>
            <person name="Hamada T."/>
            <person name="Haseloff J."/>
            <person name="Hetherington A.J."/>
            <person name="Higo A."/>
            <person name="Hirakawa Y."/>
            <person name="Hundley H.N."/>
            <person name="Ikeda Y."/>
            <person name="Inoue K."/>
            <person name="Inoue S.I."/>
            <person name="Ishida S."/>
            <person name="Jia Q."/>
            <person name="Kakita M."/>
            <person name="Kanazawa T."/>
            <person name="Kawai Y."/>
            <person name="Kawashima T."/>
            <person name="Kennedy M."/>
            <person name="Kinose K."/>
            <person name="Kinoshita T."/>
            <person name="Kohara Y."/>
            <person name="Koide E."/>
            <person name="Komatsu K."/>
            <person name="Kopischke S."/>
            <person name="Kubo M."/>
            <person name="Kyozuka J."/>
            <person name="Lagercrantz U."/>
            <person name="Lin S.S."/>
            <person name="Lindquist E."/>
            <person name="Lipzen A.M."/>
            <person name="Lu C.W."/>
            <person name="De Luna E."/>
            <person name="Martienssen R.A."/>
            <person name="Minamino N."/>
            <person name="Mizutani M."/>
            <person name="Mizutani M."/>
            <person name="Mochizuki N."/>
            <person name="Monte I."/>
            <person name="Mosher R."/>
            <person name="Nagasaki H."/>
            <person name="Nakagami H."/>
            <person name="Naramoto S."/>
            <person name="Nishitani K."/>
            <person name="Ohtani M."/>
            <person name="Okamoto T."/>
            <person name="Okumura M."/>
            <person name="Phillips J."/>
            <person name="Pollak B."/>
            <person name="Reinders A."/>
            <person name="Rovekamp M."/>
            <person name="Sano R."/>
            <person name="Sawa S."/>
            <person name="Schmid M.W."/>
            <person name="Shirakawa M."/>
            <person name="Solano R."/>
            <person name="Spunde A."/>
            <person name="Suetsugu N."/>
            <person name="Sugano S."/>
            <person name="Sugiyama A."/>
            <person name="Sun R."/>
            <person name="Suzuki Y."/>
            <person name="Takenaka M."/>
            <person name="Takezawa D."/>
            <person name="Tomogane H."/>
            <person name="Tsuzuki M."/>
            <person name="Ueda T."/>
            <person name="Umeda M."/>
            <person name="Ward J.M."/>
            <person name="Watanabe Y."/>
            <person name="Yazaki K."/>
            <person name="Yokoyama R."/>
            <person name="Yoshitake Y."/>
            <person name="Yotsui I."/>
            <person name="Zachgo S."/>
            <person name="Schmutz J."/>
        </authorList>
    </citation>
    <scope>NUCLEOTIDE SEQUENCE [LARGE SCALE GENOMIC DNA]</scope>
    <source>
        <strain evidence="8">Tak-1</strain>
    </source>
</reference>
<dbReference type="PROSITE" id="PS50005">
    <property type="entry name" value="TPR"/>
    <property type="match status" value="1"/>
</dbReference>
<keyword evidence="1" id="KW-0677">Repeat</keyword>
<dbReference type="GO" id="GO:0051879">
    <property type="term" value="F:Hsp90 protein binding"/>
    <property type="evidence" value="ECO:0000318"/>
    <property type="project" value="GO_Central"/>
</dbReference>
<dbReference type="GO" id="GO:0005634">
    <property type="term" value="C:nucleus"/>
    <property type="evidence" value="ECO:0000318"/>
    <property type="project" value="GO_Central"/>
</dbReference>
<evidence type="ECO:0000256" key="3">
    <source>
        <dbReference type="ARBA" id="ARBA00023602"/>
    </source>
</evidence>
<evidence type="ECO:0000313" key="7">
    <source>
        <dbReference type="EMBL" id="PTQ46218.1"/>
    </source>
</evidence>
<protein>
    <recommendedName>
        <fullName evidence="6">Cns1/TTC4 wheel domain-containing protein</fullName>
    </recommendedName>
</protein>
<evidence type="ECO:0000259" key="6">
    <source>
        <dbReference type="Pfam" id="PF18972"/>
    </source>
</evidence>
<dbReference type="OrthoDB" id="420195at2759"/>
<dbReference type="GO" id="GO:0030544">
    <property type="term" value="F:Hsp70 protein binding"/>
    <property type="evidence" value="ECO:0000318"/>
    <property type="project" value="GO_Central"/>
</dbReference>
<dbReference type="Proteomes" id="UP000244005">
    <property type="component" value="Unassembled WGS sequence"/>
</dbReference>
<evidence type="ECO:0000256" key="1">
    <source>
        <dbReference type="ARBA" id="ARBA00022737"/>
    </source>
</evidence>
<dbReference type="GO" id="GO:0006457">
    <property type="term" value="P:protein folding"/>
    <property type="evidence" value="ECO:0000318"/>
    <property type="project" value="GO_Central"/>
</dbReference>
<keyword evidence="5" id="KW-0175">Coiled coil</keyword>
<dbReference type="CDD" id="cd21377">
    <property type="entry name" value="CTWD_Cns1-like"/>
    <property type="match status" value="1"/>
</dbReference>
<comment type="similarity">
    <text evidence="3">Belongs to the TTC4 family.</text>
</comment>
<dbReference type="AlphaFoldDB" id="A0A2R6XJD1"/>
<sequence>MALMMEPGRTEPLNEEEDADMAAIEAIRESAVTELKDQGNDFVKKGKKHYKDAIDCYTRAINQKTKDASMNSILYGNRAQVNLLLGNYRRAIDDADEAVKLNPSNVKAFYRGAKAALSLGLWPKVAELCSEGLNVEPANKELQSMKKQVEEKQAAAAESKRRALEIKSKAEALVLALEKRKLRLGQSKYRQHTGLRRPSLDRSGILHWPVLFLYGEYMTSDLIEDFPETDMFKPHLETMFGKNAPRLTWDTANAYKRDRIELYYQTHVGPVLSKKQLLTSLMEGEVGLEGLDLDGGGEDTAHADSGERRWVKVQERTTLHEVIAQPKHIIPGIPVFYVVATGTSFREKFLKEWSPP</sequence>
<dbReference type="InterPro" id="IPR044059">
    <property type="entry name" value="Csn1/TTC4_wheel"/>
</dbReference>
<dbReference type="SUPFAM" id="SSF48452">
    <property type="entry name" value="TPR-like"/>
    <property type="match status" value="1"/>
</dbReference>
<dbReference type="OMA" id="WRAAQCA"/>
<evidence type="ECO:0000256" key="4">
    <source>
        <dbReference type="PROSITE-ProRule" id="PRU00339"/>
    </source>
</evidence>
<feature type="coiled-coil region" evidence="5">
    <location>
        <begin position="135"/>
        <end position="167"/>
    </location>
</feature>
<accession>A0A2R6XJD1</accession>